<evidence type="ECO:0000313" key="2">
    <source>
        <dbReference type="EMBL" id="KAG5455704.1"/>
    </source>
</evidence>
<feature type="non-terminal residue" evidence="2">
    <location>
        <position position="78"/>
    </location>
</feature>
<evidence type="ECO:0000313" key="3">
    <source>
        <dbReference type="Proteomes" id="UP000673691"/>
    </source>
</evidence>
<comment type="caution">
    <text evidence="2">The sequence shown here is derived from an EMBL/GenBank/DDBJ whole genome shotgun (WGS) entry which is preliminary data.</text>
</comment>
<evidence type="ECO:0000256" key="1">
    <source>
        <dbReference type="SAM" id="MobiDB-lite"/>
    </source>
</evidence>
<protein>
    <recommendedName>
        <fullName evidence="4">CCHC-type domain-containing protein</fullName>
    </recommendedName>
</protein>
<proteinExistence type="predicted"/>
<dbReference type="AlphaFoldDB" id="A0A8H7ZMA7"/>
<reference evidence="2 3" key="1">
    <citation type="journal article" name="Sci. Rep.">
        <title>Genome-scale phylogenetic analyses confirm Olpidium as the closest living zoosporic fungus to the non-flagellated, terrestrial fungi.</title>
        <authorList>
            <person name="Chang Y."/>
            <person name="Rochon D."/>
            <person name="Sekimoto S."/>
            <person name="Wang Y."/>
            <person name="Chovatia M."/>
            <person name="Sandor L."/>
            <person name="Salamov A."/>
            <person name="Grigoriev I.V."/>
            <person name="Stajich J.E."/>
            <person name="Spatafora J.W."/>
        </authorList>
    </citation>
    <scope>NUCLEOTIDE SEQUENCE [LARGE SCALE GENOMIC DNA]</scope>
    <source>
        <strain evidence="2">S191</strain>
    </source>
</reference>
<feature type="compositionally biased region" description="Basic and acidic residues" evidence="1">
    <location>
        <begin position="30"/>
        <end position="42"/>
    </location>
</feature>
<name>A0A8H7ZMA7_9FUNG</name>
<gene>
    <name evidence="2" type="ORF">BJ554DRAFT_4788</name>
</gene>
<feature type="region of interest" description="Disordered" evidence="1">
    <location>
        <begin position="1"/>
        <end position="78"/>
    </location>
</feature>
<organism evidence="2 3">
    <name type="scientific">Olpidium bornovanus</name>
    <dbReference type="NCBI Taxonomy" id="278681"/>
    <lineage>
        <taxon>Eukaryota</taxon>
        <taxon>Fungi</taxon>
        <taxon>Fungi incertae sedis</taxon>
        <taxon>Olpidiomycota</taxon>
        <taxon>Olpidiomycotina</taxon>
        <taxon>Olpidiomycetes</taxon>
        <taxon>Olpidiales</taxon>
        <taxon>Olpidiaceae</taxon>
        <taxon>Olpidium</taxon>
    </lineage>
</organism>
<sequence>RNRKRTNTQPHNCGKQGHISAECHRRRKKEKDGRQTQEHDKGSANVGKGHDYEDDSSESDRDGTALMAYMSLCPSQEW</sequence>
<evidence type="ECO:0008006" key="4">
    <source>
        <dbReference type="Google" id="ProtNLM"/>
    </source>
</evidence>
<keyword evidence="3" id="KW-1185">Reference proteome</keyword>
<feature type="non-terminal residue" evidence="2">
    <location>
        <position position="1"/>
    </location>
</feature>
<dbReference type="EMBL" id="JAEFCI010012923">
    <property type="protein sequence ID" value="KAG5455704.1"/>
    <property type="molecule type" value="Genomic_DNA"/>
</dbReference>
<dbReference type="Proteomes" id="UP000673691">
    <property type="component" value="Unassembled WGS sequence"/>
</dbReference>
<accession>A0A8H7ZMA7</accession>